<protein>
    <submittedName>
        <fullName evidence="1">Uncharacterized protein</fullName>
    </submittedName>
</protein>
<proteinExistence type="predicted"/>
<evidence type="ECO:0000313" key="2">
    <source>
        <dbReference type="Proteomes" id="UP000639396"/>
    </source>
</evidence>
<evidence type="ECO:0000313" key="1">
    <source>
        <dbReference type="EMBL" id="MBD2862826.1"/>
    </source>
</evidence>
<dbReference type="AlphaFoldDB" id="A0A927CB92"/>
<reference evidence="1" key="1">
    <citation type="submission" date="2020-09" db="EMBL/GenBank/DDBJ databases">
        <title>A novel bacterium of genus Paenibacillus, isolated from South China Sea.</title>
        <authorList>
            <person name="Huang H."/>
            <person name="Mo K."/>
            <person name="Hu Y."/>
        </authorList>
    </citation>
    <scope>NUCLEOTIDE SEQUENCE</scope>
    <source>
        <strain evidence="1">IB182363</strain>
    </source>
</reference>
<dbReference type="RefSeq" id="WP_190928074.1">
    <property type="nucleotide sequence ID" value="NZ_JACXJA010000015.1"/>
</dbReference>
<dbReference type="Proteomes" id="UP000639396">
    <property type="component" value="Unassembled WGS sequence"/>
</dbReference>
<name>A0A927CB92_9BACL</name>
<gene>
    <name evidence="1" type="ORF">IDH45_12605</name>
</gene>
<dbReference type="EMBL" id="JACXJA010000015">
    <property type="protein sequence ID" value="MBD2862826.1"/>
    <property type="molecule type" value="Genomic_DNA"/>
</dbReference>
<organism evidence="1 2">
    <name type="scientific">Paenibacillus oceani</name>
    <dbReference type="NCBI Taxonomy" id="2772510"/>
    <lineage>
        <taxon>Bacteria</taxon>
        <taxon>Bacillati</taxon>
        <taxon>Bacillota</taxon>
        <taxon>Bacilli</taxon>
        <taxon>Bacillales</taxon>
        <taxon>Paenibacillaceae</taxon>
        <taxon>Paenibacillus</taxon>
    </lineage>
</organism>
<keyword evidence="2" id="KW-1185">Reference proteome</keyword>
<accession>A0A927CB92</accession>
<sequence>MQVKLENLKWRPFWASYIGALKGCLDFLNIRMSDSWLSGGVGHAFVLNINKNVSAAGPTAWNNEMTRLLGHNLGFNVNSVSAWKNDPQFETKQRLAWETVKRSLEKGIPCLGWELGIAEYYVVNGYNQYGYFYSGIGTADYLFDLENDWKQDLEIGVFSEKMRQALLLRGLTLSTNVQIYMRFGCWIIKDVEDGREFSVLEDNKGRLMFHGEYNISQAFKPWDQLGRSSIGLLELYTVEPAYLSNDPAIVKEALEFAIEYGQGPRKWVKEGFNSGLQGYETWRYALDNRCADGFGVAYNASFWQECRTLAAQFLVEAADRIGGENAIQLYEAAKWYDEVSQELKFVAEKFPFHQRSPEHIRDGDALDQASHALGRAQRAEQQGMERIKRLVDNLLK</sequence>
<comment type="caution">
    <text evidence="1">The sequence shown here is derived from an EMBL/GenBank/DDBJ whole genome shotgun (WGS) entry which is preliminary data.</text>
</comment>